<dbReference type="Pfam" id="PF00005">
    <property type="entry name" value="ABC_tran"/>
    <property type="match status" value="1"/>
</dbReference>
<sequence length="307" mass="34335">MNYNNVLEVNNLCKIIGKRKIVNNVSFSVKEGEIFGFLGPNGAGKTTTIRMIVGLIKATNGTVKINGHDIRKNKVRALSNIGCIVENPDMYNDLTGMQNLRFYGDLYGNISKERINEVVELIGLKDRIHDKVKKYSLGMKQRLGLGQAILSNPKLLILDEPTNGLDPMGMHDFREIIKSVAKNNNTAVFISSHILSEIELVCDRFAMIKEGVIQTVEDVSKEVEDIEKIKLITKECDRVVEVFSGKSFIRNVTKEADDVLIEIEIGDFSKLVKEIGKNDIDVDDICKVKATLEDKFMRIMNGGEANV</sequence>
<dbReference type="PANTHER" id="PTHR43335:SF4">
    <property type="entry name" value="ABC TRANSPORTER, ATP-BINDING PROTEIN"/>
    <property type="match status" value="1"/>
</dbReference>
<proteinExistence type="inferred from homology"/>
<evidence type="ECO:0000313" key="7">
    <source>
        <dbReference type="Proteomes" id="UP000184310"/>
    </source>
</evidence>
<feature type="domain" description="ABC transporter" evidence="5">
    <location>
        <begin position="7"/>
        <end position="235"/>
    </location>
</feature>
<organism evidence="6 7">
    <name type="scientific">Clostridium cavendishii DSM 21758</name>
    <dbReference type="NCBI Taxonomy" id="1121302"/>
    <lineage>
        <taxon>Bacteria</taxon>
        <taxon>Bacillati</taxon>
        <taxon>Bacillota</taxon>
        <taxon>Clostridia</taxon>
        <taxon>Eubacteriales</taxon>
        <taxon>Clostridiaceae</taxon>
        <taxon>Clostridium</taxon>
    </lineage>
</organism>
<dbReference type="InterPro" id="IPR003593">
    <property type="entry name" value="AAA+_ATPase"/>
</dbReference>
<dbReference type="STRING" id="1121302.SAMN02745163_01630"/>
<comment type="similarity">
    <text evidence="1">Belongs to the ABC transporter superfamily.</text>
</comment>
<accession>A0A1M6HYH5</accession>
<keyword evidence="2" id="KW-0813">Transport</keyword>
<dbReference type="EMBL" id="FQZB01000007">
    <property type="protein sequence ID" value="SHJ27290.1"/>
    <property type="molecule type" value="Genomic_DNA"/>
</dbReference>
<dbReference type="AlphaFoldDB" id="A0A1M6HYH5"/>
<dbReference type="InterPro" id="IPR017871">
    <property type="entry name" value="ABC_transporter-like_CS"/>
</dbReference>
<evidence type="ECO:0000259" key="5">
    <source>
        <dbReference type="PROSITE" id="PS50893"/>
    </source>
</evidence>
<dbReference type="Proteomes" id="UP000184310">
    <property type="component" value="Unassembled WGS sequence"/>
</dbReference>
<keyword evidence="3" id="KW-0547">Nucleotide-binding</keyword>
<dbReference type="SMART" id="SM00382">
    <property type="entry name" value="AAA"/>
    <property type="match status" value="1"/>
</dbReference>
<dbReference type="PANTHER" id="PTHR43335">
    <property type="entry name" value="ABC TRANSPORTER, ATP-BINDING PROTEIN"/>
    <property type="match status" value="1"/>
</dbReference>
<dbReference type="GO" id="GO:0016887">
    <property type="term" value="F:ATP hydrolysis activity"/>
    <property type="evidence" value="ECO:0007669"/>
    <property type="project" value="InterPro"/>
</dbReference>
<name>A0A1M6HYH5_9CLOT</name>
<evidence type="ECO:0000256" key="4">
    <source>
        <dbReference type="ARBA" id="ARBA00022840"/>
    </source>
</evidence>
<dbReference type="GO" id="GO:0005524">
    <property type="term" value="F:ATP binding"/>
    <property type="evidence" value="ECO:0007669"/>
    <property type="project" value="UniProtKB-KW"/>
</dbReference>
<evidence type="ECO:0000313" key="6">
    <source>
        <dbReference type="EMBL" id="SHJ27290.1"/>
    </source>
</evidence>
<keyword evidence="7" id="KW-1185">Reference proteome</keyword>
<dbReference type="Gene3D" id="3.40.50.300">
    <property type="entry name" value="P-loop containing nucleotide triphosphate hydrolases"/>
    <property type="match status" value="1"/>
</dbReference>
<protein>
    <submittedName>
        <fullName evidence="6">ABC-2 type transport system ATP-binding protein</fullName>
    </submittedName>
</protein>
<keyword evidence="4 6" id="KW-0067">ATP-binding</keyword>
<reference evidence="6 7" key="1">
    <citation type="submission" date="2016-11" db="EMBL/GenBank/DDBJ databases">
        <authorList>
            <person name="Jaros S."/>
            <person name="Januszkiewicz K."/>
            <person name="Wedrychowicz H."/>
        </authorList>
    </citation>
    <scope>NUCLEOTIDE SEQUENCE [LARGE SCALE GENOMIC DNA]</scope>
    <source>
        <strain evidence="6 7">DSM 21758</strain>
    </source>
</reference>
<evidence type="ECO:0000256" key="3">
    <source>
        <dbReference type="ARBA" id="ARBA00022741"/>
    </source>
</evidence>
<dbReference type="RefSeq" id="WP_072986179.1">
    <property type="nucleotide sequence ID" value="NZ_FQZB01000007.1"/>
</dbReference>
<dbReference type="InterPro" id="IPR027417">
    <property type="entry name" value="P-loop_NTPase"/>
</dbReference>
<dbReference type="PROSITE" id="PS50893">
    <property type="entry name" value="ABC_TRANSPORTER_2"/>
    <property type="match status" value="1"/>
</dbReference>
<dbReference type="OrthoDB" id="9809205at2"/>
<evidence type="ECO:0000256" key="2">
    <source>
        <dbReference type="ARBA" id="ARBA00022448"/>
    </source>
</evidence>
<evidence type="ECO:0000256" key="1">
    <source>
        <dbReference type="ARBA" id="ARBA00005417"/>
    </source>
</evidence>
<gene>
    <name evidence="6" type="ORF">SAMN02745163_01630</name>
</gene>
<dbReference type="PROSITE" id="PS00211">
    <property type="entry name" value="ABC_TRANSPORTER_1"/>
    <property type="match status" value="1"/>
</dbReference>
<dbReference type="SUPFAM" id="SSF52540">
    <property type="entry name" value="P-loop containing nucleoside triphosphate hydrolases"/>
    <property type="match status" value="1"/>
</dbReference>
<dbReference type="InterPro" id="IPR003439">
    <property type="entry name" value="ABC_transporter-like_ATP-bd"/>
</dbReference>